<organism evidence="2 3">
    <name type="scientific">Dryococelus australis</name>
    <dbReference type="NCBI Taxonomy" id="614101"/>
    <lineage>
        <taxon>Eukaryota</taxon>
        <taxon>Metazoa</taxon>
        <taxon>Ecdysozoa</taxon>
        <taxon>Arthropoda</taxon>
        <taxon>Hexapoda</taxon>
        <taxon>Insecta</taxon>
        <taxon>Pterygota</taxon>
        <taxon>Neoptera</taxon>
        <taxon>Polyneoptera</taxon>
        <taxon>Phasmatodea</taxon>
        <taxon>Verophasmatodea</taxon>
        <taxon>Anareolatae</taxon>
        <taxon>Phasmatidae</taxon>
        <taxon>Eurycanthinae</taxon>
        <taxon>Dryococelus</taxon>
    </lineage>
</organism>
<feature type="compositionally biased region" description="Basic and acidic residues" evidence="1">
    <location>
        <begin position="13"/>
        <end position="23"/>
    </location>
</feature>
<feature type="compositionally biased region" description="Basic residues" evidence="1">
    <location>
        <begin position="60"/>
        <end position="73"/>
    </location>
</feature>
<protein>
    <submittedName>
        <fullName evidence="2">Uncharacterized protein</fullName>
    </submittedName>
</protein>
<keyword evidence="3" id="KW-1185">Reference proteome</keyword>
<sequence>MEAGPSNIQFVHPTEEDAGHEISKNLTGSGLHGSTSHDTEIVVDTCNISPEMVRPFPKAGPRKHSHVNNRKRKSEVLTDTPIRNELAKMKTEMAMKKGDRKDSFRCAEDTFQNPCRPALKMLRKTKQNKLVNTTDSGTDGEETLSLLCFGPYSKSWSNEQWV</sequence>
<comment type="caution">
    <text evidence="2">The sequence shown here is derived from an EMBL/GenBank/DDBJ whole genome shotgun (WGS) entry which is preliminary data.</text>
</comment>
<feature type="region of interest" description="Disordered" evidence="1">
    <location>
        <begin position="1"/>
        <end position="37"/>
    </location>
</feature>
<evidence type="ECO:0000256" key="1">
    <source>
        <dbReference type="SAM" id="MobiDB-lite"/>
    </source>
</evidence>
<feature type="compositionally biased region" description="Polar residues" evidence="1">
    <location>
        <begin position="24"/>
        <end position="34"/>
    </location>
</feature>
<name>A0ABQ9HJP0_9NEOP</name>
<proteinExistence type="predicted"/>
<evidence type="ECO:0000313" key="2">
    <source>
        <dbReference type="EMBL" id="KAJ8884153.1"/>
    </source>
</evidence>
<evidence type="ECO:0000313" key="3">
    <source>
        <dbReference type="Proteomes" id="UP001159363"/>
    </source>
</evidence>
<accession>A0ABQ9HJP0</accession>
<reference evidence="2 3" key="1">
    <citation type="submission" date="2023-02" db="EMBL/GenBank/DDBJ databases">
        <title>LHISI_Scaffold_Assembly.</title>
        <authorList>
            <person name="Stuart O.P."/>
            <person name="Cleave R."/>
            <person name="Magrath M.J.L."/>
            <person name="Mikheyev A.S."/>
        </authorList>
    </citation>
    <scope>NUCLEOTIDE SEQUENCE [LARGE SCALE GENOMIC DNA]</scope>
    <source>
        <strain evidence="2">Daus_M_001</strain>
        <tissue evidence="2">Leg muscle</tissue>
    </source>
</reference>
<dbReference type="Proteomes" id="UP001159363">
    <property type="component" value="Chromosome 4"/>
</dbReference>
<dbReference type="EMBL" id="JARBHB010000005">
    <property type="protein sequence ID" value="KAJ8884153.1"/>
    <property type="molecule type" value="Genomic_DNA"/>
</dbReference>
<feature type="region of interest" description="Disordered" evidence="1">
    <location>
        <begin position="53"/>
        <end position="79"/>
    </location>
</feature>
<gene>
    <name evidence="2" type="ORF">PR048_016010</name>
</gene>